<keyword evidence="1" id="KW-1133">Transmembrane helix</keyword>
<proteinExistence type="predicted"/>
<keyword evidence="3" id="KW-1185">Reference proteome</keyword>
<dbReference type="AlphaFoldDB" id="A0A286GJZ6"/>
<keyword evidence="1" id="KW-0472">Membrane</keyword>
<keyword evidence="1" id="KW-0812">Transmembrane</keyword>
<dbReference type="RefSeq" id="WP_097129965.1">
    <property type="nucleotide sequence ID" value="NZ_OCNH01000005.1"/>
</dbReference>
<protein>
    <submittedName>
        <fullName evidence="2">Uncharacterized protein</fullName>
    </submittedName>
</protein>
<name>A0A286GJZ6_9BACT</name>
<dbReference type="EMBL" id="OCNH01000005">
    <property type="protein sequence ID" value="SOD95848.1"/>
    <property type="molecule type" value="Genomic_DNA"/>
</dbReference>
<feature type="transmembrane region" description="Helical" evidence="1">
    <location>
        <begin position="54"/>
        <end position="71"/>
    </location>
</feature>
<feature type="transmembrane region" description="Helical" evidence="1">
    <location>
        <begin position="29"/>
        <end position="48"/>
    </location>
</feature>
<organism evidence="2 3">
    <name type="scientific">Spirosoma fluviale</name>
    <dbReference type="NCBI Taxonomy" id="1597977"/>
    <lineage>
        <taxon>Bacteria</taxon>
        <taxon>Pseudomonadati</taxon>
        <taxon>Bacteroidota</taxon>
        <taxon>Cytophagia</taxon>
        <taxon>Cytophagales</taxon>
        <taxon>Cytophagaceae</taxon>
        <taxon>Spirosoma</taxon>
    </lineage>
</organism>
<gene>
    <name evidence="2" type="ORF">SAMN06269250_5012</name>
</gene>
<evidence type="ECO:0000256" key="1">
    <source>
        <dbReference type="SAM" id="Phobius"/>
    </source>
</evidence>
<sequence length="91" mass="10278">MFLSKDYSQFTLDELLVEEKKVKSQQIPFALLIGFVVGVAFMVGAAFVSAKHKWGFIVVIGLFALAMFISSKYSKNLKSIQEEISRKKTVR</sequence>
<reference evidence="3" key="1">
    <citation type="submission" date="2017-09" db="EMBL/GenBank/DDBJ databases">
        <authorList>
            <person name="Varghese N."/>
            <person name="Submissions S."/>
        </authorList>
    </citation>
    <scope>NUCLEOTIDE SEQUENCE [LARGE SCALE GENOMIC DNA]</scope>
    <source>
        <strain evidence="3">DSM 29961</strain>
    </source>
</reference>
<dbReference type="OrthoDB" id="887293at2"/>
<accession>A0A286GJZ6</accession>
<dbReference type="Proteomes" id="UP000219452">
    <property type="component" value="Unassembled WGS sequence"/>
</dbReference>
<evidence type="ECO:0000313" key="2">
    <source>
        <dbReference type="EMBL" id="SOD95848.1"/>
    </source>
</evidence>
<evidence type="ECO:0000313" key="3">
    <source>
        <dbReference type="Proteomes" id="UP000219452"/>
    </source>
</evidence>